<dbReference type="RefSeq" id="WP_253645590.1">
    <property type="nucleotide sequence ID" value="NZ_BAAAMO010000002.1"/>
</dbReference>
<comment type="subcellular location">
    <subcellularLocation>
        <location evidence="1">Cell membrane</location>
        <topology evidence="1">Multi-pass membrane protein</topology>
    </subcellularLocation>
</comment>
<dbReference type="PANTHER" id="PTHR30509">
    <property type="entry name" value="P-HYDROXYBENZOIC ACID EFFLUX PUMP SUBUNIT-RELATED"/>
    <property type="match status" value="1"/>
</dbReference>
<feature type="transmembrane region" description="Helical" evidence="8">
    <location>
        <begin position="113"/>
        <end position="129"/>
    </location>
</feature>
<keyword evidence="3 8" id="KW-0812">Transmembrane</keyword>
<feature type="domain" description="Integral membrane bound transporter" evidence="9">
    <location>
        <begin position="413"/>
        <end position="539"/>
    </location>
</feature>
<dbReference type="Pfam" id="PF13515">
    <property type="entry name" value="FUSC_2"/>
    <property type="match status" value="1"/>
</dbReference>
<comment type="caution">
    <text evidence="10">The sequence shown here is derived from an EMBL/GenBank/DDBJ whole genome shotgun (WGS) entry which is preliminary data.</text>
</comment>
<name>A0ABW3G744_9NOCA</name>
<dbReference type="EMBL" id="JBHTIL010000001">
    <property type="protein sequence ID" value="MFD0926541.1"/>
    <property type="molecule type" value="Genomic_DNA"/>
</dbReference>
<evidence type="ECO:0000256" key="1">
    <source>
        <dbReference type="ARBA" id="ARBA00004651"/>
    </source>
</evidence>
<evidence type="ECO:0000256" key="5">
    <source>
        <dbReference type="ARBA" id="ARBA00023136"/>
    </source>
</evidence>
<dbReference type="InterPro" id="IPR049453">
    <property type="entry name" value="Memb_transporter_dom"/>
</dbReference>
<feature type="transmembrane region" description="Helical" evidence="8">
    <location>
        <begin position="88"/>
        <end position="107"/>
    </location>
</feature>
<evidence type="ECO:0000256" key="7">
    <source>
        <dbReference type="SAM" id="MobiDB-lite"/>
    </source>
</evidence>
<evidence type="ECO:0000313" key="10">
    <source>
        <dbReference type="EMBL" id="MFD0926541.1"/>
    </source>
</evidence>
<sequence>MGRSSWVSSPRRPGDALVRLARFLVVSDPGQLRLRSASQTTSTLVVALAVLVVTTRALHQPITVAMLGSVVAMFSAFVVRDRTARGRLLTTALIAVPASIAVTVSTLLGSMRVFADVGFILVLFTAVYVRRFGPRGFALGMGAFISYFFALFLRATTAQLPYLLMAVVIGVGSALTVRYLFQREWAGAELTRLTRALRAAALDVVDTIDPAGAEGYSPSIPGRHDATVRRTVTERLERLANTALMIEDWLDRNVAAAHLSVTGNDMSRRIFDAQQATEQVAFAMRGTDPAHLSTAVHRVLAALRVTLHNTPTDDELRSARRIVTRLEAGATGSDQESIVIRSAARAVRAHIAVHRVTAHAIEREAAGDRSSAPATPPPLATDSEDAATPSRSWLARLEPTTRTAIQVAVATSIATVLGELVSPARWYWAVLSAFVVFTGTTTRGEILTRAGHRIVGTVIGVLAGVLLAAVVGHRPPLQLALIVVCVFFAFYLVAVANGFLVFFITVLLAMLYGLLGTFSVAVLELRIVETCVGASVGIAAAYFILPTRTRETVRQKVDDYLEALDDLIVQSVDSVVEPGRGVDLVPAARRLDVALQDLQTAARPLQVGTSDRRALRVAPASRARRSTARLVRVLEACDRAAHALTRAGIVAAGADPATAPSPEIVEALRSGADDVRASVAALRSVVREAGGGDVAGSPSGSGAHALTQTPVTALVERDPEQLPTATRIAVRALDRLDHAAALTRVRI</sequence>
<feature type="transmembrane region" description="Helical" evidence="8">
    <location>
        <begin position="162"/>
        <end position="181"/>
    </location>
</feature>
<feature type="transmembrane region" description="Helical" evidence="8">
    <location>
        <begin position="499"/>
        <end position="521"/>
    </location>
</feature>
<organism evidence="10 11">
    <name type="scientific">Williamsia deligens</name>
    <dbReference type="NCBI Taxonomy" id="321325"/>
    <lineage>
        <taxon>Bacteria</taxon>
        <taxon>Bacillati</taxon>
        <taxon>Actinomycetota</taxon>
        <taxon>Actinomycetes</taxon>
        <taxon>Mycobacteriales</taxon>
        <taxon>Nocardiaceae</taxon>
        <taxon>Williamsia</taxon>
    </lineage>
</organism>
<keyword evidence="11" id="KW-1185">Reference proteome</keyword>
<keyword evidence="2" id="KW-1003">Cell membrane</keyword>
<feature type="transmembrane region" description="Helical" evidence="8">
    <location>
        <begin position="477"/>
        <end position="494"/>
    </location>
</feature>
<evidence type="ECO:0000256" key="6">
    <source>
        <dbReference type="ARBA" id="ARBA00043993"/>
    </source>
</evidence>
<proteinExistence type="inferred from homology"/>
<evidence type="ECO:0000256" key="3">
    <source>
        <dbReference type="ARBA" id="ARBA00022692"/>
    </source>
</evidence>
<dbReference type="PANTHER" id="PTHR30509:SF9">
    <property type="entry name" value="MULTIDRUG RESISTANCE PROTEIN MDTO"/>
    <property type="match status" value="1"/>
</dbReference>
<evidence type="ECO:0000256" key="8">
    <source>
        <dbReference type="SAM" id="Phobius"/>
    </source>
</evidence>
<comment type="similarity">
    <text evidence="6">Belongs to the YccS/YhfK family.</text>
</comment>
<feature type="transmembrane region" description="Helical" evidence="8">
    <location>
        <begin position="136"/>
        <end position="156"/>
    </location>
</feature>
<protein>
    <submittedName>
        <fullName evidence="10">FUSC family protein</fullName>
    </submittedName>
</protein>
<evidence type="ECO:0000313" key="11">
    <source>
        <dbReference type="Proteomes" id="UP001597068"/>
    </source>
</evidence>
<evidence type="ECO:0000259" key="9">
    <source>
        <dbReference type="Pfam" id="PF13515"/>
    </source>
</evidence>
<feature type="transmembrane region" description="Helical" evidence="8">
    <location>
        <begin position="454"/>
        <end position="471"/>
    </location>
</feature>
<gene>
    <name evidence="10" type="ORF">ACFQ04_12425</name>
</gene>
<accession>A0ABW3G744</accession>
<feature type="transmembrane region" description="Helical" evidence="8">
    <location>
        <begin position="527"/>
        <end position="545"/>
    </location>
</feature>
<feature type="transmembrane region" description="Helical" evidence="8">
    <location>
        <begin position="61"/>
        <end position="79"/>
    </location>
</feature>
<reference evidence="11" key="1">
    <citation type="journal article" date="2019" name="Int. J. Syst. Evol. Microbiol.">
        <title>The Global Catalogue of Microorganisms (GCM) 10K type strain sequencing project: providing services to taxonomists for standard genome sequencing and annotation.</title>
        <authorList>
            <consortium name="The Broad Institute Genomics Platform"/>
            <consortium name="The Broad Institute Genome Sequencing Center for Infectious Disease"/>
            <person name="Wu L."/>
            <person name="Ma J."/>
        </authorList>
    </citation>
    <scope>NUCLEOTIDE SEQUENCE [LARGE SCALE GENOMIC DNA]</scope>
    <source>
        <strain evidence="11">CCUG 50873</strain>
    </source>
</reference>
<dbReference type="Proteomes" id="UP001597068">
    <property type="component" value="Unassembled WGS sequence"/>
</dbReference>
<evidence type="ECO:0000256" key="4">
    <source>
        <dbReference type="ARBA" id="ARBA00022989"/>
    </source>
</evidence>
<feature type="region of interest" description="Disordered" evidence="7">
    <location>
        <begin position="362"/>
        <end position="390"/>
    </location>
</feature>
<keyword evidence="4 8" id="KW-1133">Transmembrane helix</keyword>
<keyword evidence="5 8" id="KW-0472">Membrane</keyword>
<evidence type="ECO:0000256" key="2">
    <source>
        <dbReference type="ARBA" id="ARBA00022475"/>
    </source>
</evidence>